<dbReference type="PROSITE" id="PS50850">
    <property type="entry name" value="MFS"/>
    <property type="match status" value="1"/>
</dbReference>
<evidence type="ECO:0000259" key="8">
    <source>
        <dbReference type="PROSITE" id="PS50850"/>
    </source>
</evidence>
<dbReference type="InterPro" id="IPR036259">
    <property type="entry name" value="MFS_trans_sf"/>
</dbReference>
<dbReference type="PANTHER" id="PTHR23506:SF23">
    <property type="entry name" value="GH10249P"/>
    <property type="match status" value="1"/>
</dbReference>
<keyword evidence="3 7" id="KW-0812">Transmembrane</keyword>
<dbReference type="OrthoDB" id="5086884at2759"/>
<comment type="caution">
    <text evidence="9">The sequence shown here is derived from an EMBL/GenBank/DDBJ whole genome shotgun (WGS) entry which is preliminary data.</text>
</comment>
<dbReference type="EMBL" id="JAAAHY010000865">
    <property type="protein sequence ID" value="KAF9956121.1"/>
    <property type="molecule type" value="Genomic_DNA"/>
</dbReference>
<feature type="region of interest" description="Disordered" evidence="6">
    <location>
        <begin position="1"/>
        <end position="28"/>
    </location>
</feature>
<gene>
    <name evidence="9" type="ORF">BGZ70_010032</name>
</gene>
<keyword evidence="2" id="KW-0813">Transport</keyword>
<dbReference type="SUPFAM" id="SSF103473">
    <property type="entry name" value="MFS general substrate transporter"/>
    <property type="match status" value="1"/>
</dbReference>
<dbReference type="PANTHER" id="PTHR23506">
    <property type="entry name" value="GH10249P"/>
    <property type="match status" value="1"/>
</dbReference>
<evidence type="ECO:0000256" key="1">
    <source>
        <dbReference type="ARBA" id="ARBA00004141"/>
    </source>
</evidence>
<feature type="transmembrane region" description="Helical" evidence="7">
    <location>
        <begin position="336"/>
        <end position="353"/>
    </location>
</feature>
<feature type="domain" description="Major facilitator superfamily (MFS) profile" evidence="8">
    <location>
        <begin position="272"/>
        <end position="466"/>
    </location>
</feature>
<feature type="transmembrane region" description="Helical" evidence="7">
    <location>
        <begin position="359"/>
        <end position="381"/>
    </location>
</feature>
<dbReference type="CDD" id="cd17325">
    <property type="entry name" value="MFS_MdtG_SLC18_like"/>
    <property type="match status" value="1"/>
</dbReference>
<evidence type="ECO:0000256" key="6">
    <source>
        <dbReference type="SAM" id="MobiDB-lite"/>
    </source>
</evidence>
<dbReference type="GO" id="GO:0016020">
    <property type="term" value="C:membrane"/>
    <property type="evidence" value="ECO:0007669"/>
    <property type="project" value="UniProtKB-SubCell"/>
</dbReference>
<dbReference type="InterPro" id="IPR011701">
    <property type="entry name" value="MFS"/>
</dbReference>
<feature type="region of interest" description="Disordered" evidence="6">
    <location>
        <begin position="118"/>
        <end position="149"/>
    </location>
</feature>
<comment type="subcellular location">
    <subcellularLocation>
        <location evidence="1">Membrane</location>
        <topology evidence="1">Multi-pass membrane protein</topology>
    </subcellularLocation>
</comment>
<dbReference type="GO" id="GO:0022857">
    <property type="term" value="F:transmembrane transporter activity"/>
    <property type="evidence" value="ECO:0007669"/>
    <property type="project" value="InterPro"/>
</dbReference>
<dbReference type="Pfam" id="PF07690">
    <property type="entry name" value="MFS_1"/>
    <property type="match status" value="2"/>
</dbReference>
<keyword evidence="5 7" id="KW-0472">Membrane</keyword>
<keyword evidence="10" id="KW-1185">Reference proteome</keyword>
<dbReference type="AlphaFoldDB" id="A0A9P6IZZ3"/>
<feature type="compositionally biased region" description="Polar residues" evidence="6">
    <location>
        <begin position="203"/>
        <end position="212"/>
    </location>
</feature>
<dbReference type="InterPro" id="IPR050930">
    <property type="entry name" value="MFS_Vesicular_Transporter"/>
</dbReference>
<reference evidence="9" key="1">
    <citation type="journal article" date="2020" name="Fungal Divers.">
        <title>Resolving the Mortierellaceae phylogeny through synthesis of multi-gene phylogenetics and phylogenomics.</title>
        <authorList>
            <person name="Vandepol N."/>
            <person name="Liber J."/>
            <person name="Desiro A."/>
            <person name="Na H."/>
            <person name="Kennedy M."/>
            <person name="Barry K."/>
            <person name="Grigoriev I.V."/>
            <person name="Miller A.N."/>
            <person name="O'Donnell K."/>
            <person name="Stajich J.E."/>
            <person name="Bonito G."/>
        </authorList>
    </citation>
    <scope>NUCLEOTIDE SEQUENCE</scope>
    <source>
        <strain evidence="9">CK1249</strain>
    </source>
</reference>
<sequence>MSDKYQNRRPIQPLERSPINPTPPNRETDYPVIGIGHRTIGLGMLADVYPPNNLGVVMGATMMANSIGFMVGPVVGAYFYEYHGYNAPFIFCAGLATLDFLCIVFLAEPEKKKHPVVSASTTTATTTDLGLEEAGESSTSAQKSRQQRFTNDDVDALSIEEAPTTSTLVAVEVTVAAISDPKHAQEILDDGLHHHHHHHQQKVDTNSKSTSRTSHETDYGSIPEPSSSSSSASSLSSESAPSSVDSDSTSEEKKDEEACRDVSMLEIASNWTIICCLLATFVAASVFSGLEPILPLYLKDSLGVGPLETGLILIAAIFPTLLSSVIGYAADRFGHFYVSLMGMLIFATGTFALCLPRSLVLFILPLALFGFGSSMILTPLLPAMADVVNKNGWNCYAKTYALYNMTYSLSMAAGPILAGFIYDDFGFPWTMAMFGCMIVLATPVIFGPQITLVIAKWRGHSTLAHS</sequence>
<feature type="transmembrane region" description="Helical" evidence="7">
    <location>
        <begin position="270"/>
        <end position="290"/>
    </location>
</feature>
<evidence type="ECO:0000256" key="2">
    <source>
        <dbReference type="ARBA" id="ARBA00022448"/>
    </source>
</evidence>
<organism evidence="9 10">
    <name type="scientific">Mortierella alpina</name>
    <name type="common">Oleaginous fungus</name>
    <name type="synonym">Mortierella renispora</name>
    <dbReference type="NCBI Taxonomy" id="64518"/>
    <lineage>
        <taxon>Eukaryota</taxon>
        <taxon>Fungi</taxon>
        <taxon>Fungi incertae sedis</taxon>
        <taxon>Mucoromycota</taxon>
        <taxon>Mortierellomycotina</taxon>
        <taxon>Mortierellomycetes</taxon>
        <taxon>Mortierellales</taxon>
        <taxon>Mortierellaceae</taxon>
        <taxon>Mortierella</taxon>
    </lineage>
</organism>
<feature type="compositionally biased region" description="Low complexity" evidence="6">
    <location>
        <begin position="221"/>
        <end position="247"/>
    </location>
</feature>
<evidence type="ECO:0000313" key="9">
    <source>
        <dbReference type="EMBL" id="KAF9956121.1"/>
    </source>
</evidence>
<dbReference type="Proteomes" id="UP000738359">
    <property type="component" value="Unassembled WGS sequence"/>
</dbReference>
<protein>
    <recommendedName>
        <fullName evidence="8">Major facilitator superfamily (MFS) profile domain-containing protein</fullName>
    </recommendedName>
</protein>
<evidence type="ECO:0000256" key="4">
    <source>
        <dbReference type="ARBA" id="ARBA00022989"/>
    </source>
</evidence>
<accession>A0A9P6IZZ3</accession>
<dbReference type="Gene3D" id="1.20.1250.20">
    <property type="entry name" value="MFS general substrate transporter like domains"/>
    <property type="match status" value="2"/>
</dbReference>
<feature type="transmembrane region" description="Helical" evidence="7">
    <location>
        <begin position="428"/>
        <end position="455"/>
    </location>
</feature>
<evidence type="ECO:0000256" key="5">
    <source>
        <dbReference type="ARBA" id="ARBA00023136"/>
    </source>
</evidence>
<feature type="region of interest" description="Disordered" evidence="6">
    <location>
        <begin position="193"/>
        <end position="256"/>
    </location>
</feature>
<evidence type="ECO:0000256" key="7">
    <source>
        <dbReference type="SAM" id="Phobius"/>
    </source>
</evidence>
<feature type="compositionally biased region" description="Low complexity" evidence="6">
    <location>
        <begin position="118"/>
        <end position="127"/>
    </location>
</feature>
<dbReference type="InterPro" id="IPR020846">
    <property type="entry name" value="MFS_dom"/>
</dbReference>
<name>A0A9P6IZZ3_MORAP</name>
<evidence type="ECO:0000256" key="3">
    <source>
        <dbReference type="ARBA" id="ARBA00022692"/>
    </source>
</evidence>
<feature type="transmembrane region" description="Helical" evidence="7">
    <location>
        <begin position="402"/>
        <end position="422"/>
    </location>
</feature>
<keyword evidence="4 7" id="KW-1133">Transmembrane helix</keyword>
<evidence type="ECO:0000313" key="10">
    <source>
        <dbReference type="Proteomes" id="UP000738359"/>
    </source>
</evidence>
<feature type="transmembrane region" description="Helical" evidence="7">
    <location>
        <begin position="85"/>
        <end position="107"/>
    </location>
</feature>
<feature type="transmembrane region" description="Helical" evidence="7">
    <location>
        <begin position="54"/>
        <end position="79"/>
    </location>
</feature>
<feature type="compositionally biased region" description="Polar residues" evidence="6">
    <location>
        <begin position="136"/>
        <end position="149"/>
    </location>
</feature>
<feature type="transmembrane region" description="Helical" evidence="7">
    <location>
        <begin position="310"/>
        <end position="329"/>
    </location>
</feature>
<proteinExistence type="predicted"/>